<evidence type="ECO:0000313" key="2">
    <source>
        <dbReference type="Proteomes" id="UP000308530"/>
    </source>
</evidence>
<evidence type="ECO:0000313" key="1">
    <source>
        <dbReference type="EMBL" id="QLF71240.1"/>
    </source>
</evidence>
<protein>
    <submittedName>
        <fullName evidence="1">DUF924 family protein</fullName>
    </submittedName>
</protein>
<dbReference type="InterPro" id="IPR010323">
    <property type="entry name" value="DUF924"/>
</dbReference>
<reference evidence="1 2" key="1">
    <citation type="submission" date="2020-06" db="EMBL/GenBank/DDBJ databases">
        <title>Genome sequence of Rhizobium sp strain ADMK78.</title>
        <authorList>
            <person name="Rahi P."/>
        </authorList>
    </citation>
    <scope>NUCLEOTIDE SEQUENCE [LARGE SCALE GENOMIC DNA]</scope>
    <source>
        <strain evidence="1 2">ADMK78</strain>
    </source>
</reference>
<sequence>MITPSDVVGFWQSAGPEKWFAKDEAFDEAIRDKFLDLHFAASRNELQDWCDTAEGALALMLLLDQFPRNLFRGSGHAFATDGLARHIADQAMERGFHLQVEPALAIFFYLPLEHSEQLEDQKRCLALFQEHFARTGDQVTLDYAQLHLDIIERFGRFPHRNKALGRVTTPEEITYLEEGGFKG</sequence>
<proteinExistence type="predicted"/>
<dbReference type="Proteomes" id="UP000308530">
    <property type="component" value="Chromosome"/>
</dbReference>
<name>A0ABX6QRS9_9HYPH</name>
<dbReference type="Gene3D" id="1.25.40.10">
    <property type="entry name" value="Tetratricopeptide repeat domain"/>
    <property type="match status" value="1"/>
</dbReference>
<gene>
    <name evidence="1" type="ORF">FE840_002680</name>
</gene>
<organism evidence="1 2">
    <name type="scientific">Peteryoungia desertarenae</name>
    <dbReference type="NCBI Taxonomy" id="1813451"/>
    <lineage>
        <taxon>Bacteria</taxon>
        <taxon>Pseudomonadati</taxon>
        <taxon>Pseudomonadota</taxon>
        <taxon>Alphaproteobacteria</taxon>
        <taxon>Hyphomicrobiales</taxon>
        <taxon>Rhizobiaceae</taxon>
        <taxon>Peteryoungia</taxon>
    </lineage>
</organism>
<dbReference type="InterPro" id="IPR011990">
    <property type="entry name" value="TPR-like_helical_dom_sf"/>
</dbReference>
<dbReference type="EMBL" id="CP058350">
    <property type="protein sequence ID" value="QLF71240.1"/>
    <property type="molecule type" value="Genomic_DNA"/>
</dbReference>
<accession>A0ABX6QRS9</accession>
<dbReference type="Gene3D" id="1.20.58.320">
    <property type="entry name" value="TPR-like"/>
    <property type="match status" value="1"/>
</dbReference>
<dbReference type="SUPFAM" id="SSF48452">
    <property type="entry name" value="TPR-like"/>
    <property type="match status" value="1"/>
</dbReference>
<keyword evidence="2" id="KW-1185">Reference proteome</keyword>
<dbReference type="Pfam" id="PF06041">
    <property type="entry name" value="DUF924"/>
    <property type="match status" value="1"/>
</dbReference>